<dbReference type="SUPFAM" id="SSF56563">
    <property type="entry name" value="Major capsid protein gp5"/>
    <property type="match status" value="1"/>
</dbReference>
<accession>A0A069RP04</accession>
<dbReference type="STRING" id="1121324.CLIT_8c00760"/>
<evidence type="ECO:0000313" key="5">
    <source>
        <dbReference type="Proteomes" id="UP000027946"/>
    </source>
</evidence>
<feature type="region of interest" description="Disordered" evidence="2">
    <location>
        <begin position="19"/>
        <end position="38"/>
    </location>
</feature>
<gene>
    <name evidence="4" type="ORF">CLIT_8c00760</name>
</gene>
<feature type="domain" description="Phage capsid-like C-terminal" evidence="3">
    <location>
        <begin position="134"/>
        <end position="410"/>
    </location>
</feature>
<comment type="subcellular location">
    <subcellularLocation>
        <location evidence="1">Virion</location>
    </subcellularLocation>
</comment>
<proteinExistence type="predicted"/>
<dbReference type="Gene3D" id="3.30.2320.10">
    <property type="entry name" value="hypothetical protein PF0899 domain"/>
    <property type="match status" value="1"/>
</dbReference>
<dbReference type="AlphaFoldDB" id="A0A069RP04"/>
<feature type="region of interest" description="Disordered" evidence="2">
    <location>
        <begin position="66"/>
        <end position="93"/>
    </location>
</feature>
<comment type="caution">
    <text evidence="4">The sequence shown here is derived from an EMBL/GenBank/DDBJ whole genome shotgun (WGS) entry which is preliminary data.</text>
</comment>
<evidence type="ECO:0000259" key="3">
    <source>
        <dbReference type="Pfam" id="PF05065"/>
    </source>
</evidence>
<reference evidence="4 5" key="1">
    <citation type="submission" date="2014-03" db="EMBL/GenBank/DDBJ databases">
        <title>Genome sequence of Clostridium litorale W6, DSM 5388.</title>
        <authorList>
            <person name="Poehlein A."/>
            <person name="Jagirdar A."/>
            <person name="Khonsari B."/>
            <person name="Chibani C.M."/>
            <person name="Gutierrez Gutierrez D.A."/>
            <person name="Davydova E."/>
            <person name="Alghaithi H.S."/>
            <person name="Nair K.P."/>
            <person name="Dhamotharan K."/>
            <person name="Chandran L."/>
            <person name="G W."/>
            <person name="Daniel R."/>
        </authorList>
    </citation>
    <scope>NUCLEOTIDE SEQUENCE [LARGE SCALE GENOMIC DNA]</scope>
    <source>
        <strain evidence="4 5">W6</strain>
    </source>
</reference>
<dbReference type="InterPro" id="IPR054612">
    <property type="entry name" value="Phage_capsid-like_C"/>
</dbReference>
<dbReference type="Proteomes" id="UP000027946">
    <property type="component" value="Unassembled WGS sequence"/>
</dbReference>
<dbReference type="InterPro" id="IPR024455">
    <property type="entry name" value="Phage_capsid"/>
</dbReference>
<dbReference type="EMBL" id="JJMM01000008">
    <property type="protein sequence ID" value="KDR95907.1"/>
    <property type="molecule type" value="Genomic_DNA"/>
</dbReference>
<keyword evidence="5" id="KW-1185">Reference proteome</keyword>
<evidence type="ECO:0000256" key="2">
    <source>
        <dbReference type="SAM" id="MobiDB-lite"/>
    </source>
</evidence>
<name>A0A069RP04_PEPLI</name>
<sequence length="413" mass="45909">MKEKIRELRQKRANLIQNARGVVDRAEGEKRSMSAEEETTWNSYMTEIDKIDKQIEREERMAALEDTLTGATHEPVGQSGDPKGPEQRENIHPTDREEYRSAFAKKLMDGNLANLTVEEARALAVSSASSGSNIVAPQQWVTQLIKDLDNAVFMRKISNVLPALTTSDSLGAPTLDADVDDADWTTELQTGNEGSMDFGKRELKPNPVAKRIKVSNKLVKFSSIPIEQLVRQRLAYKFGITEEKAFMLGDGVAKPLGIFTASDNGIDASRDIVEGNTATAVTYDGLIAAKFALKGAHVQNANWIFHRDVVKQIMKIKDNENRYILDPNSAVADKILDRPYYMSEYAPNVLTAGNYAGIIGDFDYYWIVDALNMEIQRLVELYAETNQIGFIGRKETDGAPVLKTAFARIKLGA</sequence>
<dbReference type="OrthoDB" id="9786516at2"/>
<protein>
    <submittedName>
        <fullName evidence="4">Phage major capsid protein</fullName>
    </submittedName>
</protein>
<evidence type="ECO:0000313" key="4">
    <source>
        <dbReference type="EMBL" id="KDR95907.1"/>
    </source>
</evidence>
<organism evidence="4 5">
    <name type="scientific">Peptoclostridium litorale DSM 5388</name>
    <dbReference type="NCBI Taxonomy" id="1121324"/>
    <lineage>
        <taxon>Bacteria</taxon>
        <taxon>Bacillati</taxon>
        <taxon>Bacillota</taxon>
        <taxon>Clostridia</taxon>
        <taxon>Peptostreptococcales</taxon>
        <taxon>Peptoclostridiaceae</taxon>
        <taxon>Peptoclostridium</taxon>
    </lineage>
</organism>
<evidence type="ECO:0000256" key="1">
    <source>
        <dbReference type="ARBA" id="ARBA00004328"/>
    </source>
</evidence>
<dbReference type="RefSeq" id="WP_052635990.1">
    <property type="nucleotide sequence ID" value="NZ_FSRH01000008.1"/>
</dbReference>
<dbReference type="Pfam" id="PF05065">
    <property type="entry name" value="Phage_capsid"/>
    <property type="match status" value="1"/>
</dbReference>
<feature type="compositionally biased region" description="Basic and acidic residues" evidence="2">
    <location>
        <begin position="22"/>
        <end position="34"/>
    </location>
</feature>
<dbReference type="NCBIfam" id="TIGR01554">
    <property type="entry name" value="major_cap_HK97"/>
    <property type="match status" value="1"/>
</dbReference>
<dbReference type="eggNOG" id="COG4653">
    <property type="taxonomic scope" value="Bacteria"/>
</dbReference>
<dbReference type="Gene3D" id="3.30.2400.10">
    <property type="entry name" value="Major capsid protein gp5"/>
    <property type="match status" value="1"/>
</dbReference>
<feature type="compositionally biased region" description="Basic and acidic residues" evidence="2">
    <location>
        <begin position="83"/>
        <end position="93"/>
    </location>
</feature>